<name>A0ABD0LZB7_9CAEN</name>
<reference evidence="1 2" key="1">
    <citation type="journal article" date="2023" name="Sci. Data">
        <title>Genome assembly of the Korean intertidal mud-creeper Batillaria attramentaria.</title>
        <authorList>
            <person name="Patra A.K."/>
            <person name="Ho P.T."/>
            <person name="Jun S."/>
            <person name="Lee S.J."/>
            <person name="Kim Y."/>
            <person name="Won Y.J."/>
        </authorList>
    </citation>
    <scope>NUCLEOTIDE SEQUENCE [LARGE SCALE GENOMIC DNA]</scope>
    <source>
        <strain evidence="1">Wonlab-2016</strain>
    </source>
</reference>
<organism evidence="1 2">
    <name type="scientific">Batillaria attramentaria</name>
    <dbReference type="NCBI Taxonomy" id="370345"/>
    <lineage>
        <taxon>Eukaryota</taxon>
        <taxon>Metazoa</taxon>
        <taxon>Spiralia</taxon>
        <taxon>Lophotrochozoa</taxon>
        <taxon>Mollusca</taxon>
        <taxon>Gastropoda</taxon>
        <taxon>Caenogastropoda</taxon>
        <taxon>Sorbeoconcha</taxon>
        <taxon>Cerithioidea</taxon>
        <taxon>Batillariidae</taxon>
        <taxon>Batillaria</taxon>
    </lineage>
</organism>
<evidence type="ECO:0000313" key="2">
    <source>
        <dbReference type="Proteomes" id="UP001519460"/>
    </source>
</evidence>
<comment type="caution">
    <text evidence="1">The sequence shown here is derived from an EMBL/GenBank/DDBJ whole genome shotgun (WGS) entry which is preliminary data.</text>
</comment>
<accession>A0ABD0LZB7</accession>
<protein>
    <submittedName>
        <fullName evidence="1">Uncharacterized protein</fullName>
    </submittedName>
</protein>
<dbReference type="EMBL" id="JACVVK020000013">
    <property type="protein sequence ID" value="KAK7504806.1"/>
    <property type="molecule type" value="Genomic_DNA"/>
</dbReference>
<sequence length="112" mass="12607">MSPSHTACSLMNPICIQNVHLPFPSSDILPHACARVSAVCDTGVFCQTPAMPSYGAAHQTTRMTATARAVCCLTERHPGSPEKPAFRRSQRLIERLLVTRYQKKMYYILRQW</sequence>
<gene>
    <name evidence="1" type="ORF">BaRGS_00003834</name>
</gene>
<evidence type="ECO:0000313" key="1">
    <source>
        <dbReference type="EMBL" id="KAK7504806.1"/>
    </source>
</evidence>
<dbReference type="Proteomes" id="UP001519460">
    <property type="component" value="Unassembled WGS sequence"/>
</dbReference>
<dbReference type="AlphaFoldDB" id="A0ABD0LZB7"/>
<proteinExistence type="predicted"/>
<keyword evidence="2" id="KW-1185">Reference proteome</keyword>